<organism evidence="3 5">
    <name type="scientific">Chryseobacterium daecheongense</name>
    <dbReference type="NCBI Taxonomy" id="192389"/>
    <lineage>
        <taxon>Bacteria</taxon>
        <taxon>Pseudomonadati</taxon>
        <taxon>Bacteroidota</taxon>
        <taxon>Flavobacteriia</taxon>
        <taxon>Flavobacteriales</taxon>
        <taxon>Weeksellaceae</taxon>
        <taxon>Chryseobacterium group</taxon>
        <taxon>Chryseobacterium</taxon>
    </lineage>
</organism>
<sequence length="278" mass="31928">MKSVLAVLLLFSLQLLSAQEEVYANGIFGFEENKTQKIFTNWTRIRLEPDVNAEILDSLPTNQQITVLKKEDKVLQLGERASHWYKISYQKGDRASEGYVWGGNLCVGYRNKNGYDFLFGLTKTENRKDKQNGENFRQNIASIKVLEENALVDEVFFDTGSGESLSYATFNIESNHQLKGVELTLKAMVSGEACGIASYDQYVLFRNKKLVALPQLMNVGDADVYYHSENFVFPNDKGGIPNAFIWKMEEMEKDENNKEKIKHFSTTYLWNGDYFRQK</sequence>
<evidence type="ECO:0000313" key="6">
    <source>
        <dbReference type="Proteomes" id="UP000295709"/>
    </source>
</evidence>
<dbReference type="EMBL" id="RJTX01000002">
    <property type="protein sequence ID" value="ROH97684.1"/>
    <property type="molecule type" value="Genomic_DNA"/>
</dbReference>
<reference evidence="4 6" key="2">
    <citation type="submission" date="2019-03" db="EMBL/GenBank/DDBJ databases">
        <title>Genomic Encyclopedia of Archaeal and Bacterial Type Strains, Phase II (KMG-II): from individual species to whole genera.</title>
        <authorList>
            <person name="Goeker M."/>
        </authorList>
    </citation>
    <scope>NUCLEOTIDE SEQUENCE [LARGE SCALE GENOMIC DNA]</scope>
    <source>
        <strain evidence="4 6">DSM 15235</strain>
    </source>
</reference>
<feature type="chain" id="PRO_5018005881" evidence="1">
    <location>
        <begin position="18"/>
        <end position="278"/>
    </location>
</feature>
<feature type="signal peptide" evidence="1">
    <location>
        <begin position="1"/>
        <end position="17"/>
    </location>
</feature>
<evidence type="ECO:0000313" key="5">
    <source>
        <dbReference type="Proteomes" id="UP000269375"/>
    </source>
</evidence>
<keyword evidence="1" id="KW-0732">Signal</keyword>
<accession>A0A3N0VY09</accession>
<dbReference type="RefSeq" id="WP_123262900.1">
    <property type="nucleotide sequence ID" value="NZ_RJTX01000002.1"/>
</dbReference>
<name>A0A3N0VY09_9FLAO</name>
<dbReference type="Pfam" id="PF08239">
    <property type="entry name" value="SH3_3"/>
    <property type="match status" value="1"/>
</dbReference>
<reference evidence="3 5" key="1">
    <citation type="submission" date="2018-11" db="EMBL/GenBank/DDBJ databases">
        <title>Proposal to divide the Flavobacteriaceae and reorganize its genera based on Amino Acid Identity values calculated from whole genome sequences.</title>
        <authorList>
            <person name="Nicholson A.C."/>
            <person name="Gulvik C.A."/>
            <person name="Whitney A.M."/>
            <person name="Humrighouse B.W."/>
            <person name="Bell M."/>
            <person name="Holmes B."/>
            <person name="Steigerwalt A."/>
            <person name="Villarma A."/>
            <person name="Sheth M."/>
            <person name="Batra D."/>
            <person name="Pryor J."/>
            <person name="Bernardet J.-F."/>
            <person name="Hugo C."/>
            <person name="Kampfer P."/>
            <person name="Newman J."/>
            <person name="Mcquiston J.R."/>
        </authorList>
    </citation>
    <scope>NUCLEOTIDE SEQUENCE [LARGE SCALE GENOMIC DNA]</scope>
    <source>
        <strain evidence="3 5">DSM 15235</strain>
    </source>
</reference>
<dbReference type="Proteomes" id="UP000269375">
    <property type="component" value="Unassembled WGS sequence"/>
</dbReference>
<dbReference type="EMBL" id="SOQW01000002">
    <property type="protein sequence ID" value="TDX93156.1"/>
    <property type="molecule type" value="Genomic_DNA"/>
</dbReference>
<evidence type="ECO:0000313" key="3">
    <source>
        <dbReference type="EMBL" id="ROH97684.1"/>
    </source>
</evidence>
<dbReference type="InterPro" id="IPR003646">
    <property type="entry name" value="SH3-like_bac-type"/>
</dbReference>
<protein>
    <submittedName>
        <fullName evidence="3">SH3 domain-containing protein</fullName>
    </submittedName>
</protein>
<proteinExistence type="predicted"/>
<dbReference type="AlphaFoldDB" id="A0A3N0VY09"/>
<feature type="domain" description="SH3b" evidence="2">
    <location>
        <begin position="44"/>
        <end position="105"/>
    </location>
</feature>
<dbReference type="Gene3D" id="2.30.30.40">
    <property type="entry name" value="SH3 Domains"/>
    <property type="match status" value="1"/>
</dbReference>
<keyword evidence="6" id="KW-1185">Reference proteome</keyword>
<evidence type="ECO:0000313" key="4">
    <source>
        <dbReference type="EMBL" id="TDX93156.1"/>
    </source>
</evidence>
<comment type="caution">
    <text evidence="3">The sequence shown here is derived from an EMBL/GenBank/DDBJ whole genome shotgun (WGS) entry which is preliminary data.</text>
</comment>
<evidence type="ECO:0000256" key="1">
    <source>
        <dbReference type="SAM" id="SignalP"/>
    </source>
</evidence>
<gene>
    <name evidence="4" type="ORF">BCF50_2113</name>
    <name evidence="3" type="ORF">EGI05_09915</name>
</gene>
<evidence type="ECO:0000259" key="2">
    <source>
        <dbReference type="Pfam" id="PF08239"/>
    </source>
</evidence>
<dbReference type="OrthoDB" id="743724at2"/>
<dbReference type="Proteomes" id="UP000295709">
    <property type="component" value="Unassembled WGS sequence"/>
</dbReference>